<organism evidence="1 2">
    <name type="scientific">Citrobacter phage Moon</name>
    <dbReference type="NCBI Taxonomy" id="1540095"/>
    <lineage>
        <taxon>Viruses</taxon>
        <taxon>Duplodnaviria</taxon>
        <taxon>Heunggongvirae</taxon>
        <taxon>Uroviricota</taxon>
        <taxon>Caudoviricetes</taxon>
        <taxon>Pantevenvirales</taxon>
        <taxon>Straboviridae</taxon>
        <taxon>Tevenvirinae</taxon>
        <taxon>Moonvirus</taxon>
        <taxon>Moonvirus moon</taxon>
    </lineage>
</organism>
<dbReference type="EMBL" id="KM236240">
    <property type="protein sequence ID" value="AIX12111.1"/>
    <property type="molecule type" value="Genomic_DNA"/>
</dbReference>
<proteinExistence type="predicted"/>
<reference evidence="1 2" key="1">
    <citation type="journal article" date="2015" name="Genome Announc.">
        <title>Complete Genome Sequence of Citrobacter freundii Myophage Moon.</title>
        <authorList>
            <person name="Edwards G.B."/>
            <person name="Luna A.J."/>
            <person name="Hernandez A.C."/>
            <person name="Kuty Everett G.F."/>
        </authorList>
    </citation>
    <scope>NUCLEOTIDE SEQUENCE [LARGE SCALE GENOMIC DNA]</scope>
</reference>
<dbReference type="Proteomes" id="UP000030323">
    <property type="component" value="Segment"/>
</dbReference>
<evidence type="ECO:0000313" key="2">
    <source>
        <dbReference type="Proteomes" id="UP000030323"/>
    </source>
</evidence>
<protein>
    <submittedName>
        <fullName evidence="1">Uncharacterized protein</fullName>
    </submittedName>
</protein>
<dbReference type="GeneID" id="24721739"/>
<accession>A0A0A0YQ74</accession>
<gene>
    <name evidence="1" type="ORF">CPT_Moon140</name>
</gene>
<name>A0A0A0YQ74_9CAUD</name>
<evidence type="ECO:0000313" key="1">
    <source>
        <dbReference type="EMBL" id="AIX12111.1"/>
    </source>
</evidence>
<sequence length="73" mass="7929">MSRSNELMEKAAALSKLFNEVAELAKDNDYGLKFDTSDGTMEFNDWLSSSCFGEGDDGFGVNADGSIWQSSSC</sequence>
<dbReference type="KEGG" id="vg:24721739"/>
<dbReference type="RefSeq" id="YP_009146573.1">
    <property type="nucleotide sequence ID" value="NC_027331.1"/>
</dbReference>
<keyword evidence="2" id="KW-1185">Reference proteome</keyword>